<name>A0A0B4FL34_9FUSO</name>
<sequence length="51" mass="6036">MLSIRTTLRDFSSLLCQETEVFPIYYFGRKKKAGLFRIRLLLSYTFGKTIL</sequence>
<gene>
    <name evidence="1" type="ORF">C095_12425</name>
</gene>
<dbReference type="Proteomes" id="UP000031184">
    <property type="component" value="Unassembled WGS sequence"/>
</dbReference>
<dbReference type="AlphaFoldDB" id="A0A0B4FL34"/>
<comment type="caution">
    <text evidence="1">The sequence shown here is derived from an EMBL/GenBank/DDBJ whole genome shotgun (WGS) entry which is preliminary data.</text>
</comment>
<organism evidence="1 2">
    <name type="scientific">Fusobacterium necrophorum subsp. funduliforme B35</name>
    <dbReference type="NCBI Taxonomy" id="1226633"/>
    <lineage>
        <taxon>Bacteria</taxon>
        <taxon>Fusobacteriati</taxon>
        <taxon>Fusobacteriota</taxon>
        <taxon>Fusobacteriia</taxon>
        <taxon>Fusobacteriales</taxon>
        <taxon>Fusobacteriaceae</taxon>
        <taxon>Fusobacterium</taxon>
    </lineage>
</organism>
<proteinExistence type="predicted"/>
<evidence type="ECO:0000313" key="1">
    <source>
        <dbReference type="EMBL" id="KID48017.1"/>
    </source>
</evidence>
<evidence type="ECO:0000313" key="2">
    <source>
        <dbReference type="Proteomes" id="UP000031184"/>
    </source>
</evidence>
<dbReference type="EMBL" id="AUZI01000038">
    <property type="protein sequence ID" value="KID48017.1"/>
    <property type="molecule type" value="Genomic_DNA"/>
</dbReference>
<protein>
    <submittedName>
        <fullName evidence="1">Uncharacterized protein</fullName>
    </submittedName>
</protein>
<accession>A0A0B4FL34</accession>
<reference evidence="1 2" key="1">
    <citation type="submission" date="2013-08" db="EMBL/GenBank/DDBJ databases">
        <title>An opportunistic ruminal bacterium that causes liver abscesses in cattle.</title>
        <authorList>
            <person name="Benahmed F.H."/>
            <person name="Rasmussen M."/>
            <person name="Harbottle H."/>
            <person name="Soppet D."/>
            <person name="Nagaraja T.G."/>
            <person name="Davidson M."/>
        </authorList>
    </citation>
    <scope>NUCLEOTIDE SEQUENCE [LARGE SCALE GENOMIC DNA]</scope>
    <source>
        <strain evidence="1 2">B35</strain>
    </source>
</reference>